<dbReference type="Gene3D" id="3.40.30.10">
    <property type="entry name" value="Glutaredoxin"/>
    <property type="match status" value="1"/>
</dbReference>
<dbReference type="InterPro" id="IPR002109">
    <property type="entry name" value="Glutaredoxin"/>
</dbReference>
<evidence type="ECO:0000256" key="3">
    <source>
        <dbReference type="ARBA" id="ARBA00022448"/>
    </source>
</evidence>
<keyword evidence="5" id="KW-1015">Disulfide bond</keyword>
<evidence type="ECO:0000256" key="7">
    <source>
        <dbReference type="ARBA" id="ARBA00023284"/>
    </source>
</evidence>
<evidence type="ECO:0000313" key="13">
    <source>
        <dbReference type="RefSeq" id="XP_022096287.1"/>
    </source>
</evidence>
<evidence type="ECO:0000256" key="6">
    <source>
        <dbReference type="ARBA" id="ARBA00023206"/>
    </source>
</evidence>
<dbReference type="AlphaFoldDB" id="A0A8B7YUA7"/>
<accession>A0A8B7YUA7</accession>
<keyword evidence="7" id="KW-0676">Redox-active center</keyword>
<dbReference type="InterPro" id="IPR014025">
    <property type="entry name" value="Glutaredoxin_subgr"/>
</dbReference>
<dbReference type="InterPro" id="IPR011899">
    <property type="entry name" value="Glutaredoxin_euk/vir"/>
</dbReference>
<dbReference type="FunFam" id="3.40.30.10:FF:000026">
    <property type="entry name" value="Glutaredoxin 2"/>
    <property type="match status" value="1"/>
</dbReference>
<comment type="subunit">
    <text evidence="9">Monomer; active form. Homodimer; inactive form. The homodimer is probably linked by 1 2Fe-2S cluster.</text>
</comment>
<dbReference type="InterPro" id="IPR011767">
    <property type="entry name" value="GLR_AS"/>
</dbReference>
<comment type="function">
    <text evidence="1">Has a glutathione-disulfide oxidoreductase activity in the presence of NADPH and glutathione reductase. Reduces low molecular weight disulfides and proteins.</text>
</comment>
<evidence type="ECO:0000256" key="9">
    <source>
        <dbReference type="ARBA" id="ARBA00038558"/>
    </source>
</evidence>
<evidence type="ECO:0000256" key="8">
    <source>
        <dbReference type="ARBA" id="ARBA00037470"/>
    </source>
</evidence>
<feature type="domain" description="Glutaredoxin" evidence="11">
    <location>
        <begin position="19"/>
        <end position="82"/>
    </location>
</feature>
<keyword evidence="12" id="KW-1185">Reference proteome</keyword>
<dbReference type="KEGG" id="aplc:110982282"/>
<dbReference type="CDD" id="cd03419">
    <property type="entry name" value="GRX_GRXh_1_2_like"/>
    <property type="match status" value="1"/>
</dbReference>
<dbReference type="SUPFAM" id="SSF52833">
    <property type="entry name" value="Thioredoxin-like"/>
    <property type="match status" value="1"/>
</dbReference>
<evidence type="ECO:0000256" key="10">
    <source>
        <dbReference type="ARBA" id="ARBA00039819"/>
    </source>
</evidence>
<dbReference type="PANTHER" id="PTHR45694:SF18">
    <property type="entry name" value="GLUTAREDOXIN-1-RELATED"/>
    <property type="match status" value="1"/>
</dbReference>
<dbReference type="GeneID" id="110982282"/>
<dbReference type="PRINTS" id="PR00160">
    <property type="entry name" value="GLUTAREDOXIN"/>
</dbReference>
<dbReference type="PROSITE" id="PS00195">
    <property type="entry name" value="GLUTAREDOXIN_1"/>
    <property type="match status" value="1"/>
</dbReference>
<dbReference type="Proteomes" id="UP000694845">
    <property type="component" value="Unplaced"/>
</dbReference>
<dbReference type="RefSeq" id="XP_022096287.1">
    <property type="nucleotide sequence ID" value="XM_022240595.1"/>
</dbReference>
<dbReference type="GO" id="GO:0034599">
    <property type="term" value="P:cellular response to oxidative stress"/>
    <property type="evidence" value="ECO:0007669"/>
    <property type="project" value="TreeGrafter"/>
</dbReference>
<dbReference type="PANTHER" id="PTHR45694">
    <property type="entry name" value="GLUTAREDOXIN 2"/>
    <property type="match status" value="1"/>
</dbReference>
<sequence length="107" mass="11532">MSKAAAKEFADAAIVGNKVVVFSKSYCPFCKKAKAALRDAGLTDFKVIELEDMDNMDAIQDYMLELTKGRSVPRVFIGGKFVGGGDDVAKLQSQGKLKPMLQKVGAL</sequence>
<dbReference type="GO" id="GO:0015038">
    <property type="term" value="F:glutathione disulfide oxidoreductase activity"/>
    <property type="evidence" value="ECO:0007669"/>
    <property type="project" value="TreeGrafter"/>
</dbReference>
<keyword evidence="6" id="KW-0318">Glutathionylation</keyword>
<organism evidence="12 13">
    <name type="scientific">Acanthaster planci</name>
    <name type="common">Crown-of-thorns starfish</name>
    <dbReference type="NCBI Taxonomy" id="133434"/>
    <lineage>
        <taxon>Eukaryota</taxon>
        <taxon>Metazoa</taxon>
        <taxon>Echinodermata</taxon>
        <taxon>Eleutherozoa</taxon>
        <taxon>Asterozoa</taxon>
        <taxon>Asteroidea</taxon>
        <taxon>Valvatacea</taxon>
        <taxon>Valvatida</taxon>
        <taxon>Acanthasteridae</taxon>
        <taxon>Acanthaster</taxon>
    </lineage>
</organism>
<name>A0A8B7YUA7_ACAPL</name>
<proteinExistence type="inferred from homology"/>
<evidence type="ECO:0000256" key="1">
    <source>
        <dbReference type="ARBA" id="ARBA00002549"/>
    </source>
</evidence>
<gene>
    <name evidence="13" type="primary">LOC110982282</name>
</gene>
<reference evidence="13" key="1">
    <citation type="submission" date="2025-08" db="UniProtKB">
        <authorList>
            <consortium name="RefSeq"/>
        </authorList>
    </citation>
    <scope>IDENTIFICATION</scope>
</reference>
<dbReference type="InterPro" id="IPR036249">
    <property type="entry name" value="Thioredoxin-like_sf"/>
</dbReference>
<evidence type="ECO:0000256" key="4">
    <source>
        <dbReference type="ARBA" id="ARBA00022982"/>
    </source>
</evidence>
<protein>
    <recommendedName>
        <fullName evidence="10">Glutaredoxin-2, mitochondrial</fullName>
    </recommendedName>
</protein>
<evidence type="ECO:0000256" key="5">
    <source>
        <dbReference type="ARBA" id="ARBA00023157"/>
    </source>
</evidence>
<dbReference type="OrthoDB" id="418495at2759"/>
<keyword evidence="3" id="KW-0813">Transport</keyword>
<comment type="similarity">
    <text evidence="2">Belongs to the glutaredoxin family.</text>
</comment>
<dbReference type="NCBIfam" id="TIGR02180">
    <property type="entry name" value="GRX_euk"/>
    <property type="match status" value="1"/>
</dbReference>
<dbReference type="OMA" id="YCHKARA"/>
<comment type="function">
    <text evidence="8">Glutathione-dependent oxidoreductase that facilitates the maintenance of mitochondrial redox homeostasis upon induction of apoptosis by oxidative stress. Involved in response to hydrogen peroxide and regulation of apoptosis caused by oxidative stress. Acts as a very efficient catalyst of monothiol reactions because of its high affinity for protein glutathione-mixed disulfides. Can receive electrons not only from glutathione (GSH), but also from thioredoxin reductase supporting both monothiol and dithiol reactions. Efficiently catalyzes both glutathionylation and deglutathionylation of mitochondrial complex I, which in turn regulates the superoxide production by the complex. Overexpression decreases the susceptibility to apoptosis and prevents loss of cardiolipin and cytochrome c release.</text>
</comment>
<evidence type="ECO:0000313" key="12">
    <source>
        <dbReference type="Proteomes" id="UP000694845"/>
    </source>
</evidence>
<evidence type="ECO:0000256" key="2">
    <source>
        <dbReference type="ARBA" id="ARBA00007787"/>
    </source>
</evidence>
<dbReference type="PROSITE" id="PS51354">
    <property type="entry name" value="GLUTAREDOXIN_2"/>
    <property type="match status" value="1"/>
</dbReference>
<dbReference type="Pfam" id="PF00462">
    <property type="entry name" value="Glutaredoxin"/>
    <property type="match status" value="1"/>
</dbReference>
<evidence type="ECO:0000259" key="11">
    <source>
        <dbReference type="Pfam" id="PF00462"/>
    </source>
</evidence>
<dbReference type="GO" id="GO:0005737">
    <property type="term" value="C:cytoplasm"/>
    <property type="evidence" value="ECO:0007669"/>
    <property type="project" value="TreeGrafter"/>
</dbReference>
<keyword evidence="4" id="KW-0249">Electron transport</keyword>